<sequence length="364" mass="40902">MSESKTEKATPKKRRDAAKRGQSFKARDLVVACLMFSGVLLVVWLGTLAEIGAAFVGAVRSGFTLDLHRYAADILLLALKVVGPIILLSIVATAFPSLLQSGFSLASEAFKINFGALNPIKGFKKIFNLRTVKEFVKAVLYLCCFSAAFMLMWWSQRKLIFSQVHASIPEIIGIWGKLIISLVLICLGCIAAVLVLDALAELFLYLKELRMEKQEVKREYKELEGDPLMKSKRKQVHMEMLSEQEKHDIENSRMVIANPTHVAIGIYFKPELSPIPFISIRESNQRALAVRNYAEKVGVPVIVDIGLARRLYRTHRRYAMVSMEEIQPVVRLLLWLQQVEIAGIEIDVDTNPENDNNDAAKDSL</sequence>
<reference evidence="10 11" key="1">
    <citation type="submission" date="2018-02" db="EMBL/GenBank/DDBJ databases">
        <title>Solimicrobium silvestre gen. nov., sp. nov., isolated from alpine forest soil.</title>
        <authorList>
            <person name="Margesin R."/>
            <person name="Albuquerque L."/>
            <person name="Zhang D.-C."/>
            <person name="Froufe H.J.C."/>
            <person name="Severino R."/>
            <person name="Roxo I."/>
            <person name="Egas C."/>
            <person name="Da Costa M.S."/>
        </authorList>
    </citation>
    <scope>NUCLEOTIDE SEQUENCE [LARGE SCALE GENOMIC DNA]</scope>
    <source>
        <strain evidence="10 11">S20-91</strain>
    </source>
</reference>
<dbReference type="InterPro" id="IPR006135">
    <property type="entry name" value="T3SS_substrate_exporter"/>
</dbReference>
<dbReference type="Gene3D" id="6.10.250.2080">
    <property type="match status" value="1"/>
</dbReference>
<name>A0A2S9H1N1_9BURK</name>
<evidence type="ECO:0000256" key="6">
    <source>
        <dbReference type="ARBA" id="ARBA00023026"/>
    </source>
</evidence>
<feature type="transmembrane region" description="Helical" evidence="9">
    <location>
        <begin position="74"/>
        <end position="95"/>
    </location>
</feature>
<evidence type="ECO:0000313" key="10">
    <source>
        <dbReference type="EMBL" id="PRC93867.1"/>
    </source>
</evidence>
<dbReference type="SUPFAM" id="SSF160544">
    <property type="entry name" value="EscU C-terminal domain-like"/>
    <property type="match status" value="1"/>
</dbReference>
<evidence type="ECO:0000256" key="1">
    <source>
        <dbReference type="ARBA" id="ARBA00004651"/>
    </source>
</evidence>
<proteinExistence type="inferred from homology"/>
<evidence type="ECO:0000256" key="2">
    <source>
        <dbReference type="ARBA" id="ARBA00010690"/>
    </source>
</evidence>
<dbReference type="NCBIfam" id="NF006017">
    <property type="entry name" value="PRK08156.1"/>
    <property type="match status" value="1"/>
</dbReference>
<gene>
    <name evidence="10" type="ORF">S2091_1476</name>
</gene>
<evidence type="ECO:0000256" key="4">
    <source>
        <dbReference type="ARBA" id="ARBA00022692"/>
    </source>
</evidence>
<comment type="caution">
    <text evidence="10">The sequence shown here is derived from an EMBL/GenBank/DDBJ whole genome shotgun (WGS) entry which is preliminary data.</text>
</comment>
<organism evidence="10 11">
    <name type="scientific">Solimicrobium silvestre</name>
    <dbReference type="NCBI Taxonomy" id="2099400"/>
    <lineage>
        <taxon>Bacteria</taxon>
        <taxon>Pseudomonadati</taxon>
        <taxon>Pseudomonadota</taxon>
        <taxon>Betaproteobacteria</taxon>
        <taxon>Burkholderiales</taxon>
        <taxon>Oxalobacteraceae</taxon>
        <taxon>Solimicrobium</taxon>
    </lineage>
</organism>
<feature type="coiled-coil region" evidence="8">
    <location>
        <begin position="199"/>
        <end position="226"/>
    </location>
</feature>
<dbReference type="PANTHER" id="PTHR30531">
    <property type="entry name" value="FLAGELLAR BIOSYNTHETIC PROTEIN FLHB"/>
    <property type="match status" value="1"/>
</dbReference>
<dbReference type="PANTHER" id="PTHR30531:SF14">
    <property type="entry name" value="SURFACE PRESENTATION OF ANTIGENS PROTEIN SPAS"/>
    <property type="match status" value="1"/>
</dbReference>
<evidence type="ECO:0000256" key="9">
    <source>
        <dbReference type="SAM" id="Phobius"/>
    </source>
</evidence>
<dbReference type="GO" id="GO:0005886">
    <property type="term" value="C:plasma membrane"/>
    <property type="evidence" value="ECO:0007669"/>
    <property type="project" value="UniProtKB-SubCell"/>
</dbReference>
<dbReference type="AlphaFoldDB" id="A0A2S9H1N1"/>
<dbReference type="GO" id="GO:0009306">
    <property type="term" value="P:protein secretion"/>
    <property type="evidence" value="ECO:0007669"/>
    <property type="project" value="InterPro"/>
</dbReference>
<dbReference type="InterPro" id="IPR006307">
    <property type="entry name" value="BsaZ-like"/>
</dbReference>
<keyword evidence="5 9" id="KW-1133">Transmembrane helix</keyword>
<dbReference type="EMBL" id="PUGF01000005">
    <property type="protein sequence ID" value="PRC93867.1"/>
    <property type="molecule type" value="Genomic_DNA"/>
</dbReference>
<keyword evidence="8" id="KW-0175">Coiled coil</keyword>
<keyword evidence="6" id="KW-0843">Virulence</keyword>
<accession>A0A2S9H1N1</accession>
<evidence type="ECO:0000313" key="11">
    <source>
        <dbReference type="Proteomes" id="UP000237839"/>
    </source>
</evidence>
<dbReference type="PRINTS" id="PR00950">
    <property type="entry name" value="TYPE3IMSPROT"/>
</dbReference>
<keyword evidence="7 9" id="KW-0472">Membrane</keyword>
<dbReference type="Gene3D" id="3.40.1690.10">
    <property type="entry name" value="secretion proteins EscU"/>
    <property type="match status" value="1"/>
</dbReference>
<dbReference type="Proteomes" id="UP000237839">
    <property type="component" value="Unassembled WGS sequence"/>
</dbReference>
<keyword evidence="11" id="KW-1185">Reference proteome</keyword>
<evidence type="ECO:0000256" key="5">
    <source>
        <dbReference type="ARBA" id="ARBA00022989"/>
    </source>
</evidence>
<dbReference type="Pfam" id="PF01312">
    <property type="entry name" value="Bac_export_2"/>
    <property type="match status" value="1"/>
</dbReference>
<comment type="similarity">
    <text evidence="2">Belongs to the type III secretion exporter family.</text>
</comment>
<dbReference type="RefSeq" id="WP_105531147.1">
    <property type="nucleotide sequence ID" value="NZ_PUGF01000005.1"/>
</dbReference>
<dbReference type="NCBIfam" id="TIGR01404">
    <property type="entry name" value="FlhB_rel_III"/>
    <property type="match status" value="1"/>
</dbReference>
<feature type="transmembrane region" description="Helical" evidence="9">
    <location>
        <begin position="135"/>
        <end position="154"/>
    </location>
</feature>
<protein>
    <submittedName>
        <fullName evidence="10">Type III secretion protein, YscU/HrpY family</fullName>
    </submittedName>
</protein>
<evidence type="ECO:0000256" key="8">
    <source>
        <dbReference type="SAM" id="Coils"/>
    </source>
</evidence>
<dbReference type="OrthoDB" id="9807950at2"/>
<evidence type="ECO:0000256" key="3">
    <source>
        <dbReference type="ARBA" id="ARBA00022475"/>
    </source>
</evidence>
<feature type="transmembrane region" description="Helical" evidence="9">
    <location>
        <begin position="174"/>
        <end position="204"/>
    </location>
</feature>
<keyword evidence="4 9" id="KW-0812">Transmembrane</keyword>
<keyword evidence="3" id="KW-1003">Cell membrane</keyword>
<feature type="transmembrane region" description="Helical" evidence="9">
    <location>
        <begin position="29"/>
        <end position="54"/>
    </location>
</feature>
<evidence type="ECO:0000256" key="7">
    <source>
        <dbReference type="ARBA" id="ARBA00023136"/>
    </source>
</evidence>
<comment type="subcellular location">
    <subcellularLocation>
        <location evidence="1">Cell membrane</location>
        <topology evidence="1">Multi-pass membrane protein</topology>
    </subcellularLocation>
</comment>
<dbReference type="InterPro" id="IPR029025">
    <property type="entry name" value="T3SS_substrate_exporter_C"/>
</dbReference>